<dbReference type="InterPro" id="IPR028055">
    <property type="entry name" value="YidC/Oxa/ALB_C"/>
</dbReference>
<gene>
    <name evidence="13" type="ORF">A2845_00050</name>
</gene>
<evidence type="ECO:0000313" key="14">
    <source>
        <dbReference type="Proteomes" id="UP000177122"/>
    </source>
</evidence>
<evidence type="ECO:0000256" key="5">
    <source>
        <dbReference type="ARBA" id="ARBA00022927"/>
    </source>
</evidence>
<evidence type="ECO:0000256" key="8">
    <source>
        <dbReference type="ARBA" id="ARBA00023186"/>
    </source>
</evidence>
<comment type="similarity">
    <text evidence="9">Belongs to the OXA1/ALB3/YidC family.</text>
</comment>
<dbReference type="EMBL" id="MHLI01000001">
    <property type="protein sequence ID" value="OGZ06503.1"/>
    <property type="molecule type" value="Genomic_DNA"/>
</dbReference>
<evidence type="ECO:0000256" key="7">
    <source>
        <dbReference type="ARBA" id="ARBA00023136"/>
    </source>
</evidence>
<evidence type="ECO:0000256" key="3">
    <source>
        <dbReference type="ARBA" id="ARBA00022475"/>
    </source>
</evidence>
<dbReference type="InterPro" id="IPR001708">
    <property type="entry name" value="YidC/ALB3/OXA1/COX18"/>
</dbReference>
<sequence>MISFWNIAVYQPLYNLLMLLVDVLPGHSVGAAIMVLTLIVRLVLYPLTAKSILAQREMKKLEPELKKLREQHKEDKKKLAEHTMALYQEKGVTPFSGCLPMLVQIPIVIGLYWVFSRGLKLETIDTAILYRFVQAPLSLDMHFLFFDLAGKSIFLALTAGVAQYFQTSISLGKQAPLPVKSGKEQGSFQEDFARSMQVQMRYVLPVMIGFIAFTTSAAVALYWATSNILSIIQELLLKRDNQTK</sequence>
<feature type="transmembrane region" description="Helical" evidence="11">
    <location>
        <begin position="28"/>
        <end position="49"/>
    </location>
</feature>
<dbReference type="Proteomes" id="UP000177122">
    <property type="component" value="Unassembled WGS sequence"/>
</dbReference>
<keyword evidence="3" id="KW-1003">Cell membrane</keyword>
<proteinExistence type="inferred from homology"/>
<keyword evidence="8" id="KW-0143">Chaperone</keyword>
<feature type="domain" description="Membrane insertase YidC/Oxa/ALB C-terminal" evidence="12">
    <location>
        <begin position="30"/>
        <end position="238"/>
    </location>
</feature>
<dbReference type="NCBIfam" id="TIGR03592">
    <property type="entry name" value="yidC_oxa1_cterm"/>
    <property type="match status" value="1"/>
</dbReference>
<dbReference type="GO" id="GO:0051205">
    <property type="term" value="P:protein insertion into membrane"/>
    <property type="evidence" value="ECO:0007669"/>
    <property type="project" value="TreeGrafter"/>
</dbReference>
<protein>
    <recommendedName>
        <fullName evidence="12">Membrane insertase YidC/Oxa/ALB C-terminal domain-containing protein</fullName>
    </recommendedName>
</protein>
<dbReference type="GO" id="GO:0015031">
    <property type="term" value="P:protein transport"/>
    <property type="evidence" value="ECO:0007669"/>
    <property type="project" value="UniProtKB-KW"/>
</dbReference>
<dbReference type="InterPro" id="IPR047196">
    <property type="entry name" value="YidC_ALB_C"/>
</dbReference>
<evidence type="ECO:0000256" key="9">
    <source>
        <dbReference type="RuleBase" id="RU003945"/>
    </source>
</evidence>
<evidence type="ECO:0000256" key="10">
    <source>
        <dbReference type="SAM" id="Coils"/>
    </source>
</evidence>
<dbReference type="GO" id="GO:0032977">
    <property type="term" value="F:membrane insertase activity"/>
    <property type="evidence" value="ECO:0007669"/>
    <property type="project" value="InterPro"/>
</dbReference>
<comment type="caution">
    <text evidence="13">The sequence shown here is derived from an EMBL/GenBank/DDBJ whole genome shotgun (WGS) entry which is preliminary data.</text>
</comment>
<dbReference type="GO" id="GO:0005886">
    <property type="term" value="C:plasma membrane"/>
    <property type="evidence" value="ECO:0007669"/>
    <property type="project" value="UniProtKB-SubCell"/>
</dbReference>
<feature type="coiled-coil region" evidence="10">
    <location>
        <begin position="58"/>
        <end position="85"/>
    </location>
</feature>
<accession>A0A1G2CYP6</accession>
<reference evidence="13 14" key="1">
    <citation type="journal article" date="2016" name="Nat. Commun.">
        <title>Thousands of microbial genomes shed light on interconnected biogeochemical processes in an aquifer system.</title>
        <authorList>
            <person name="Anantharaman K."/>
            <person name="Brown C.T."/>
            <person name="Hug L.A."/>
            <person name="Sharon I."/>
            <person name="Castelle C.J."/>
            <person name="Probst A.J."/>
            <person name="Thomas B.C."/>
            <person name="Singh A."/>
            <person name="Wilkins M.J."/>
            <person name="Karaoz U."/>
            <person name="Brodie E.L."/>
            <person name="Williams K.H."/>
            <person name="Hubbard S.S."/>
            <person name="Banfield J.F."/>
        </authorList>
    </citation>
    <scope>NUCLEOTIDE SEQUENCE [LARGE SCALE GENOMIC DNA]</scope>
</reference>
<evidence type="ECO:0000313" key="13">
    <source>
        <dbReference type="EMBL" id="OGZ06503.1"/>
    </source>
</evidence>
<dbReference type="AlphaFoldDB" id="A0A1G2CYP6"/>
<evidence type="ECO:0000256" key="4">
    <source>
        <dbReference type="ARBA" id="ARBA00022692"/>
    </source>
</evidence>
<keyword evidence="5" id="KW-0653">Protein transport</keyword>
<evidence type="ECO:0000256" key="6">
    <source>
        <dbReference type="ARBA" id="ARBA00022989"/>
    </source>
</evidence>
<dbReference type="Pfam" id="PF02096">
    <property type="entry name" value="60KD_IMP"/>
    <property type="match status" value="1"/>
</dbReference>
<dbReference type="PANTHER" id="PTHR12428">
    <property type="entry name" value="OXA1"/>
    <property type="match status" value="1"/>
</dbReference>
<keyword evidence="6 11" id="KW-1133">Transmembrane helix</keyword>
<evidence type="ECO:0000256" key="1">
    <source>
        <dbReference type="ARBA" id="ARBA00004651"/>
    </source>
</evidence>
<feature type="transmembrane region" description="Helical" evidence="11">
    <location>
        <begin position="202"/>
        <end position="224"/>
    </location>
</feature>
<evidence type="ECO:0000256" key="11">
    <source>
        <dbReference type="SAM" id="Phobius"/>
    </source>
</evidence>
<keyword evidence="10" id="KW-0175">Coiled coil</keyword>
<feature type="transmembrane region" description="Helical" evidence="11">
    <location>
        <begin position="92"/>
        <end position="115"/>
    </location>
</feature>
<name>A0A1G2CYP6_9BACT</name>
<dbReference type="PANTHER" id="PTHR12428:SF65">
    <property type="entry name" value="CYTOCHROME C OXIDASE ASSEMBLY PROTEIN COX18, MITOCHONDRIAL"/>
    <property type="match status" value="1"/>
</dbReference>
<comment type="subcellular location">
    <subcellularLocation>
        <location evidence="1">Cell membrane</location>
        <topology evidence="1">Multi-pass membrane protein</topology>
    </subcellularLocation>
    <subcellularLocation>
        <location evidence="9">Membrane</location>
        <topology evidence="9">Multi-pass membrane protein</topology>
    </subcellularLocation>
</comment>
<dbReference type="CDD" id="cd20070">
    <property type="entry name" value="5TM_YidC_Alb3"/>
    <property type="match status" value="1"/>
</dbReference>
<keyword evidence="2" id="KW-0813">Transport</keyword>
<keyword evidence="4 9" id="KW-0812">Transmembrane</keyword>
<evidence type="ECO:0000256" key="2">
    <source>
        <dbReference type="ARBA" id="ARBA00022448"/>
    </source>
</evidence>
<organism evidence="13 14">
    <name type="scientific">Candidatus Lloydbacteria bacterium RIFCSPHIGHO2_01_FULL_49_22</name>
    <dbReference type="NCBI Taxonomy" id="1798658"/>
    <lineage>
        <taxon>Bacteria</taxon>
        <taxon>Candidatus Lloydiibacteriota</taxon>
    </lineage>
</organism>
<keyword evidence="7 11" id="KW-0472">Membrane</keyword>
<evidence type="ECO:0000259" key="12">
    <source>
        <dbReference type="Pfam" id="PF02096"/>
    </source>
</evidence>
<feature type="transmembrane region" description="Helical" evidence="11">
    <location>
        <begin position="143"/>
        <end position="165"/>
    </location>
</feature>